<keyword evidence="2" id="KW-1185">Reference proteome</keyword>
<evidence type="ECO:0000313" key="1">
    <source>
        <dbReference type="EMBL" id="KAK8548020.1"/>
    </source>
</evidence>
<proteinExistence type="predicted"/>
<comment type="caution">
    <text evidence="1">The sequence shown here is derived from an EMBL/GenBank/DDBJ whole genome shotgun (WGS) entry which is preliminary data.</text>
</comment>
<dbReference type="Proteomes" id="UP001472677">
    <property type="component" value="Unassembled WGS sequence"/>
</dbReference>
<organism evidence="1 2">
    <name type="scientific">Hibiscus sabdariffa</name>
    <name type="common">roselle</name>
    <dbReference type="NCBI Taxonomy" id="183260"/>
    <lineage>
        <taxon>Eukaryota</taxon>
        <taxon>Viridiplantae</taxon>
        <taxon>Streptophyta</taxon>
        <taxon>Embryophyta</taxon>
        <taxon>Tracheophyta</taxon>
        <taxon>Spermatophyta</taxon>
        <taxon>Magnoliopsida</taxon>
        <taxon>eudicotyledons</taxon>
        <taxon>Gunneridae</taxon>
        <taxon>Pentapetalae</taxon>
        <taxon>rosids</taxon>
        <taxon>malvids</taxon>
        <taxon>Malvales</taxon>
        <taxon>Malvaceae</taxon>
        <taxon>Malvoideae</taxon>
        <taxon>Hibiscus</taxon>
    </lineage>
</organism>
<sequence>MSHNTVIISLLRTPDATIVCIRSTTQARKNVASFSPLHFYPFRRGKASTVLILNVSQKSPNPKARYGGLVRWRSVELGLATVLNGILVKGGREHFIWRDSDWKALVVLDVDGIPKAPEALRLEPCVPHARFL</sequence>
<reference evidence="1 2" key="1">
    <citation type="journal article" date="2024" name="G3 (Bethesda)">
        <title>Genome assembly of Hibiscus sabdariffa L. provides insights into metabolisms of medicinal natural products.</title>
        <authorList>
            <person name="Kim T."/>
        </authorList>
    </citation>
    <scope>NUCLEOTIDE SEQUENCE [LARGE SCALE GENOMIC DNA]</scope>
    <source>
        <strain evidence="1">TK-2024</strain>
        <tissue evidence="1">Old leaves</tissue>
    </source>
</reference>
<gene>
    <name evidence="1" type="ORF">V6N12_060947</name>
</gene>
<dbReference type="EMBL" id="JBBPBM010000021">
    <property type="protein sequence ID" value="KAK8548020.1"/>
    <property type="molecule type" value="Genomic_DNA"/>
</dbReference>
<evidence type="ECO:0000313" key="2">
    <source>
        <dbReference type="Proteomes" id="UP001472677"/>
    </source>
</evidence>
<protein>
    <submittedName>
        <fullName evidence="1">Uncharacterized protein</fullName>
    </submittedName>
</protein>
<accession>A0ABR2DVS8</accession>
<name>A0ABR2DVS8_9ROSI</name>